<evidence type="ECO:0000256" key="4">
    <source>
        <dbReference type="ARBA" id="ARBA00022692"/>
    </source>
</evidence>
<name>A1CHH1_ASPCL</name>
<accession>A1CHH1</accession>
<dbReference type="PANTHER" id="PTHR23502:SF186">
    <property type="entry name" value="MAJOR FACILITATOR SUPERFAMILY (MFS) PROFILE DOMAIN-CONTAINING PROTEIN"/>
    <property type="match status" value="1"/>
</dbReference>
<evidence type="ECO:0000256" key="6">
    <source>
        <dbReference type="ARBA" id="ARBA00023136"/>
    </source>
</evidence>
<evidence type="ECO:0000256" key="7">
    <source>
        <dbReference type="ARBA" id="ARBA00038459"/>
    </source>
</evidence>
<keyword evidence="5 8" id="KW-1133">Transmembrane helix</keyword>
<dbReference type="eggNOG" id="KOG0255">
    <property type="taxonomic scope" value="Eukaryota"/>
</dbReference>
<protein>
    <recommendedName>
        <fullName evidence="9">Major facilitator superfamily (MFS) profile domain-containing protein</fullName>
    </recommendedName>
</protein>
<reference evidence="10 11" key="1">
    <citation type="journal article" date="2008" name="PLoS Genet.">
        <title>Genomic islands in the pathogenic filamentous fungus Aspergillus fumigatus.</title>
        <authorList>
            <person name="Fedorova N.D."/>
            <person name="Khaldi N."/>
            <person name="Joardar V.S."/>
            <person name="Maiti R."/>
            <person name="Amedeo P."/>
            <person name="Anderson M.J."/>
            <person name="Crabtree J."/>
            <person name="Silva J.C."/>
            <person name="Badger J.H."/>
            <person name="Albarraq A."/>
            <person name="Angiuoli S."/>
            <person name="Bussey H."/>
            <person name="Bowyer P."/>
            <person name="Cotty P.J."/>
            <person name="Dyer P.S."/>
            <person name="Egan A."/>
            <person name="Galens K."/>
            <person name="Fraser-Liggett C.M."/>
            <person name="Haas B.J."/>
            <person name="Inman J.M."/>
            <person name="Kent R."/>
            <person name="Lemieux S."/>
            <person name="Malavazi I."/>
            <person name="Orvis J."/>
            <person name="Roemer T."/>
            <person name="Ronning C.M."/>
            <person name="Sundaram J.P."/>
            <person name="Sutton G."/>
            <person name="Turner G."/>
            <person name="Venter J.C."/>
            <person name="White O.R."/>
            <person name="Whitty B.R."/>
            <person name="Youngman P."/>
            <person name="Wolfe K.H."/>
            <person name="Goldman G.H."/>
            <person name="Wortman J.R."/>
            <person name="Jiang B."/>
            <person name="Denning D.W."/>
            <person name="Nierman W.C."/>
        </authorList>
    </citation>
    <scope>NUCLEOTIDE SEQUENCE [LARGE SCALE GENOMIC DNA]</scope>
    <source>
        <strain evidence="11">ATCC 1007 / CBS 513.65 / DSM 816 / NCTC 3887 / NRRL 1</strain>
    </source>
</reference>
<organism evidence="10 11">
    <name type="scientific">Aspergillus clavatus (strain ATCC 1007 / CBS 513.65 / DSM 816 / NCTC 3887 / NRRL 1 / QM 1276 / 107)</name>
    <dbReference type="NCBI Taxonomy" id="344612"/>
    <lineage>
        <taxon>Eukaryota</taxon>
        <taxon>Fungi</taxon>
        <taxon>Dikarya</taxon>
        <taxon>Ascomycota</taxon>
        <taxon>Pezizomycotina</taxon>
        <taxon>Eurotiomycetes</taxon>
        <taxon>Eurotiomycetidae</taxon>
        <taxon>Eurotiales</taxon>
        <taxon>Aspergillaceae</taxon>
        <taxon>Aspergillus</taxon>
        <taxon>Aspergillus subgen. Fumigati</taxon>
    </lineage>
</organism>
<keyword evidence="11" id="KW-1185">Reference proteome</keyword>
<comment type="subcellular location">
    <subcellularLocation>
        <location evidence="1">Cell membrane</location>
        <topology evidence="1">Multi-pass membrane protein</topology>
    </subcellularLocation>
</comment>
<dbReference type="GeneID" id="4704208"/>
<dbReference type="KEGG" id="act:ACLA_047950"/>
<dbReference type="InterPro" id="IPR020846">
    <property type="entry name" value="MFS_dom"/>
</dbReference>
<keyword evidence="2" id="KW-0813">Transport</keyword>
<feature type="domain" description="Major facilitator superfamily (MFS) profile" evidence="9">
    <location>
        <begin position="1"/>
        <end position="119"/>
    </location>
</feature>
<dbReference type="GO" id="GO:0022857">
    <property type="term" value="F:transmembrane transporter activity"/>
    <property type="evidence" value="ECO:0007669"/>
    <property type="project" value="InterPro"/>
</dbReference>
<proteinExistence type="inferred from homology"/>
<evidence type="ECO:0000256" key="1">
    <source>
        <dbReference type="ARBA" id="ARBA00004651"/>
    </source>
</evidence>
<dbReference type="PANTHER" id="PTHR23502">
    <property type="entry name" value="MAJOR FACILITATOR SUPERFAMILY"/>
    <property type="match status" value="1"/>
</dbReference>
<dbReference type="HOGENOM" id="CLU_2060959_0_0_1"/>
<dbReference type="AlphaFoldDB" id="A1CHH1"/>
<dbReference type="PROSITE" id="PS50850">
    <property type="entry name" value="MFS"/>
    <property type="match status" value="1"/>
</dbReference>
<keyword evidence="3" id="KW-1003">Cell membrane</keyword>
<dbReference type="Gene3D" id="1.20.1250.20">
    <property type="entry name" value="MFS general substrate transporter like domains"/>
    <property type="match status" value="1"/>
</dbReference>
<feature type="transmembrane region" description="Helical" evidence="8">
    <location>
        <begin position="20"/>
        <end position="39"/>
    </location>
</feature>
<evidence type="ECO:0000259" key="9">
    <source>
        <dbReference type="PROSITE" id="PS50850"/>
    </source>
</evidence>
<keyword evidence="4 8" id="KW-0812">Transmembrane</keyword>
<sequence>MRFLADGILADIGPDEQRGLGMIFFSSAPLFGPALGPVVGGLLGEEGGWRWVQGLLAILGGVCCLGLALILPETFAPTMLVRRAALLSQIKGRVHVLKLEKNRPHKSSLSTVKTALVRP</sequence>
<dbReference type="GO" id="GO:0005886">
    <property type="term" value="C:plasma membrane"/>
    <property type="evidence" value="ECO:0007669"/>
    <property type="project" value="UniProtKB-SubCell"/>
</dbReference>
<dbReference type="InterPro" id="IPR011701">
    <property type="entry name" value="MFS"/>
</dbReference>
<evidence type="ECO:0000256" key="8">
    <source>
        <dbReference type="SAM" id="Phobius"/>
    </source>
</evidence>
<dbReference type="VEuPathDB" id="FungiDB:ACLA_047950"/>
<comment type="similarity">
    <text evidence="7">Belongs to the major facilitator superfamily. DHA1 family. Polyamines/proton antiporter (TC 2.A.1.2.16) subfamily.</text>
</comment>
<dbReference type="Pfam" id="PF07690">
    <property type="entry name" value="MFS_1"/>
    <property type="match status" value="1"/>
</dbReference>
<evidence type="ECO:0000313" key="10">
    <source>
        <dbReference type="EMBL" id="EAW10326.1"/>
    </source>
</evidence>
<evidence type="ECO:0000313" key="11">
    <source>
        <dbReference type="Proteomes" id="UP000006701"/>
    </source>
</evidence>
<dbReference type="EMBL" id="DS027054">
    <property type="protein sequence ID" value="EAW10326.1"/>
    <property type="molecule type" value="Genomic_DNA"/>
</dbReference>
<evidence type="ECO:0000256" key="3">
    <source>
        <dbReference type="ARBA" id="ARBA00022475"/>
    </source>
</evidence>
<dbReference type="SUPFAM" id="SSF103473">
    <property type="entry name" value="MFS general substrate transporter"/>
    <property type="match status" value="1"/>
</dbReference>
<gene>
    <name evidence="10" type="ORF">ACLA_047950</name>
</gene>
<evidence type="ECO:0000256" key="5">
    <source>
        <dbReference type="ARBA" id="ARBA00022989"/>
    </source>
</evidence>
<evidence type="ECO:0000256" key="2">
    <source>
        <dbReference type="ARBA" id="ARBA00022448"/>
    </source>
</evidence>
<dbReference type="InterPro" id="IPR036259">
    <property type="entry name" value="MFS_trans_sf"/>
</dbReference>
<dbReference type="Proteomes" id="UP000006701">
    <property type="component" value="Unassembled WGS sequence"/>
</dbReference>
<feature type="transmembrane region" description="Helical" evidence="8">
    <location>
        <begin position="51"/>
        <end position="72"/>
    </location>
</feature>
<keyword evidence="6 8" id="KW-0472">Membrane</keyword>
<dbReference type="RefSeq" id="XP_001271752.1">
    <property type="nucleotide sequence ID" value="XM_001271751.1"/>
</dbReference>